<feature type="region of interest" description="Disordered" evidence="2">
    <location>
        <begin position="69"/>
        <end position="91"/>
    </location>
</feature>
<protein>
    <recommendedName>
        <fullName evidence="5">CBS domain-containing protein</fullName>
    </recommendedName>
</protein>
<evidence type="ECO:0000313" key="4">
    <source>
        <dbReference type="Proteomes" id="UP000030755"/>
    </source>
</evidence>
<dbReference type="Proteomes" id="UP000030755">
    <property type="component" value="Unassembled WGS sequence"/>
</dbReference>
<evidence type="ECO:0000256" key="1">
    <source>
        <dbReference type="ARBA" id="ARBA00022737"/>
    </source>
</evidence>
<name>A0A075AUQ4_ROZAC</name>
<dbReference type="Gene3D" id="3.90.1280.20">
    <property type="match status" value="1"/>
</dbReference>
<evidence type="ECO:0000256" key="2">
    <source>
        <dbReference type="SAM" id="MobiDB-lite"/>
    </source>
</evidence>
<accession>A0A075AUQ4</accession>
<dbReference type="GO" id="GO:0010960">
    <property type="term" value="P:magnesium ion homeostasis"/>
    <property type="evidence" value="ECO:0007669"/>
    <property type="project" value="InterPro"/>
</dbReference>
<dbReference type="GO" id="GO:0030026">
    <property type="term" value="P:intracellular manganese ion homeostasis"/>
    <property type="evidence" value="ECO:0007669"/>
    <property type="project" value="TreeGrafter"/>
</dbReference>
<dbReference type="GO" id="GO:0005737">
    <property type="term" value="C:cytoplasm"/>
    <property type="evidence" value="ECO:0007669"/>
    <property type="project" value="TreeGrafter"/>
</dbReference>
<dbReference type="EMBL" id="KE561008">
    <property type="protein sequence ID" value="EPZ34016.1"/>
    <property type="molecule type" value="Genomic_DNA"/>
</dbReference>
<dbReference type="HOGENOM" id="CLU_2198482_0_0_1"/>
<keyword evidence="4" id="KW-1185">Reference proteome</keyword>
<reference evidence="3 4" key="1">
    <citation type="journal article" date="2013" name="Curr. Biol.">
        <title>Shared signatures of parasitism and phylogenomics unite Cryptomycota and microsporidia.</title>
        <authorList>
            <person name="James T.Y."/>
            <person name="Pelin A."/>
            <person name="Bonen L."/>
            <person name="Ahrendt S."/>
            <person name="Sain D."/>
            <person name="Corradi N."/>
            <person name="Stajich J.E."/>
        </authorList>
    </citation>
    <scope>NUCLEOTIDE SEQUENCE [LARGE SCALE GENOMIC DNA]</scope>
    <source>
        <strain evidence="3 4">CSF55</strain>
    </source>
</reference>
<dbReference type="PANTHER" id="PTHR12064:SF97">
    <property type="entry name" value="METAL TRANSPORTER CNNM-5"/>
    <property type="match status" value="1"/>
</dbReference>
<evidence type="ECO:0008006" key="5">
    <source>
        <dbReference type="Google" id="ProtNLM"/>
    </source>
</evidence>
<gene>
    <name evidence="3" type="ORF">O9G_005261</name>
</gene>
<sequence>MAVVCDENGASIGIITLEDVIEEMIQEEIIDETDRYIDIQKKIEVDRFSDYYETDHLLACHDHITINNSPLMSASPNLPPEGFGRRKGRNTIDTKPLTAEELKKLRLK</sequence>
<dbReference type="SUPFAM" id="SSF54631">
    <property type="entry name" value="CBS-domain pair"/>
    <property type="match status" value="1"/>
</dbReference>
<dbReference type="AlphaFoldDB" id="A0A075AUQ4"/>
<dbReference type="PANTHER" id="PTHR12064">
    <property type="entry name" value="METAL TRANSPORTER CNNM"/>
    <property type="match status" value="1"/>
</dbReference>
<dbReference type="InterPro" id="IPR046342">
    <property type="entry name" value="CBS_dom_sf"/>
</dbReference>
<keyword evidence="1" id="KW-0677">Repeat</keyword>
<proteinExistence type="predicted"/>
<evidence type="ECO:0000313" key="3">
    <source>
        <dbReference type="EMBL" id="EPZ34016.1"/>
    </source>
</evidence>
<organism evidence="3 4">
    <name type="scientific">Rozella allomycis (strain CSF55)</name>
    <dbReference type="NCBI Taxonomy" id="988480"/>
    <lineage>
        <taxon>Eukaryota</taxon>
        <taxon>Fungi</taxon>
        <taxon>Fungi incertae sedis</taxon>
        <taxon>Cryptomycota</taxon>
        <taxon>Cryptomycota incertae sedis</taxon>
        <taxon>Rozella</taxon>
    </lineage>
</organism>
<dbReference type="InterPro" id="IPR045095">
    <property type="entry name" value="ACDP"/>
</dbReference>